<dbReference type="PhylomeDB" id="A7TSI8"/>
<dbReference type="SUPFAM" id="SSF58038">
    <property type="entry name" value="SNARE fusion complex"/>
    <property type="match status" value="1"/>
</dbReference>
<dbReference type="AlphaFoldDB" id="A7TSI8"/>
<evidence type="ECO:0000256" key="6">
    <source>
        <dbReference type="ARBA" id="ARBA00023034"/>
    </source>
</evidence>
<evidence type="ECO:0000256" key="3">
    <source>
        <dbReference type="ARBA" id="ARBA00022692"/>
    </source>
</evidence>
<evidence type="ECO:0000256" key="10">
    <source>
        <dbReference type="SAM" id="Phobius"/>
    </source>
</evidence>
<name>A7TSI8_VANPO</name>
<gene>
    <name evidence="12" type="ORF">Kpol_312p4</name>
</gene>
<dbReference type="CDD" id="cd15853">
    <property type="entry name" value="SNARE_Bet1"/>
    <property type="match status" value="1"/>
</dbReference>
<comment type="subcellular location">
    <subcellularLocation>
        <location evidence="8">Endomembrane system</location>
        <topology evidence="8">Single-pass type IV membrane protein</topology>
    </subcellularLocation>
    <subcellularLocation>
        <location evidence="1">Golgi apparatus membrane</location>
    </subcellularLocation>
</comment>
<keyword evidence="6" id="KW-0333">Golgi apparatus</keyword>
<evidence type="ECO:0000313" key="13">
    <source>
        <dbReference type="Proteomes" id="UP000000267"/>
    </source>
</evidence>
<dbReference type="GeneID" id="5542795"/>
<dbReference type="GO" id="GO:0005789">
    <property type="term" value="C:endoplasmic reticulum membrane"/>
    <property type="evidence" value="ECO:0007669"/>
    <property type="project" value="EnsemblFungi"/>
</dbReference>
<sequence>MNNRYNNSNLHQRDSNRSQLFGPDVDSSDGLKSPYETTKLDYSQSTLAQLESQSEENMGVMGEKIKALKALSMKMGDEIRGSNKNLDNLEDTFGNASAKLKNTFDSMMVMAKNSRISIKTWLIIFFIVILLFFWVWIT</sequence>
<dbReference type="KEGG" id="vpo:Kpol_312p4"/>
<keyword evidence="7 10" id="KW-0472">Membrane</keyword>
<feature type="transmembrane region" description="Helical" evidence="10">
    <location>
        <begin position="116"/>
        <end position="137"/>
    </location>
</feature>
<evidence type="ECO:0000256" key="2">
    <source>
        <dbReference type="ARBA" id="ARBA00022448"/>
    </source>
</evidence>
<evidence type="ECO:0000313" key="12">
    <source>
        <dbReference type="EMBL" id="EDO14766.1"/>
    </source>
</evidence>
<dbReference type="GO" id="GO:0031201">
    <property type="term" value="C:SNARE complex"/>
    <property type="evidence" value="ECO:0007669"/>
    <property type="project" value="EnsemblFungi"/>
</dbReference>
<evidence type="ECO:0000256" key="1">
    <source>
        <dbReference type="ARBA" id="ARBA00004394"/>
    </source>
</evidence>
<reference evidence="12 13" key="1">
    <citation type="journal article" date="2007" name="Proc. Natl. Acad. Sci. U.S.A.">
        <title>Independent sorting-out of thousands of duplicated gene pairs in two yeast species descended from a whole-genome duplication.</title>
        <authorList>
            <person name="Scannell D.R."/>
            <person name="Frank A.C."/>
            <person name="Conant G.C."/>
            <person name="Byrne K.P."/>
            <person name="Woolfit M."/>
            <person name="Wolfe K.H."/>
        </authorList>
    </citation>
    <scope>NUCLEOTIDE SEQUENCE [LARGE SCALE GENOMIC DNA]</scope>
    <source>
        <strain evidence="13">ATCC 22028 / DSM 70294 / BCRC 21397 / CBS 2163 / NBRC 10782 / NRRL Y-8283 / UCD 57-17</strain>
    </source>
</reference>
<dbReference type="GO" id="GO:0005484">
    <property type="term" value="F:SNAP receptor activity"/>
    <property type="evidence" value="ECO:0007669"/>
    <property type="project" value="EnsemblFungi"/>
</dbReference>
<dbReference type="GO" id="GO:0006890">
    <property type="term" value="P:retrograde vesicle-mediated transport, Golgi to endoplasmic reticulum"/>
    <property type="evidence" value="ECO:0007669"/>
    <property type="project" value="EnsemblFungi"/>
</dbReference>
<dbReference type="HOGENOM" id="CLU_086133_1_1_1"/>
<dbReference type="GO" id="GO:0006886">
    <property type="term" value="P:intracellular protein transport"/>
    <property type="evidence" value="ECO:0007669"/>
    <property type="project" value="EnsemblFungi"/>
</dbReference>
<dbReference type="PANTHER" id="PTHR12791">
    <property type="entry name" value="GOLGI SNARE BET1-RELATED"/>
    <property type="match status" value="1"/>
</dbReference>
<evidence type="ECO:0000256" key="5">
    <source>
        <dbReference type="ARBA" id="ARBA00022989"/>
    </source>
</evidence>
<dbReference type="OrthoDB" id="261831at2759"/>
<keyword evidence="4" id="KW-0653">Protein transport</keyword>
<evidence type="ECO:0000256" key="8">
    <source>
        <dbReference type="ARBA" id="ARBA00046280"/>
    </source>
</evidence>
<dbReference type="Gene3D" id="1.20.5.110">
    <property type="match status" value="1"/>
</dbReference>
<organism evidence="13">
    <name type="scientific">Vanderwaltozyma polyspora (strain ATCC 22028 / DSM 70294 / BCRC 21397 / CBS 2163 / NBRC 10782 / NRRL Y-8283 / UCD 57-17)</name>
    <name type="common">Kluyveromyces polysporus</name>
    <dbReference type="NCBI Taxonomy" id="436907"/>
    <lineage>
        <taxon>Eukaryota</taxon>
        <taxon>Fungi</taxon>
        <taxon>Dikarya</taxon>
        <taxon>Ascomycota</taxon>
        <taxon>Saccharomycotina</taxon>
        <taxon>Saccharomycetes</taxon>
        <taxon>Saccharomycetales</taxon>
        <taxon>Saccharomycetaceae</taxon>
        <taxon>Vanderwaltozyma</taxon>
    </lineage>
</organism>
<feature type="domain" description="T-SNARE coiled-coil homology" evidence="11">
    <location>
        <begin position="48"/>
        <end position="110"/>
    </location>
</feature>
<evidence type="ECO:0000259" key="11">
    <source>
        <dbReference type="PROSITE" id="PS50192"/>
    </source>
</evidence>
<dbReference type="GO" id="GO:0006888">
    <property type="term" value="P:endoplasmic reticulum to Golgi vesicle-mediated transport"/>
    <property type="evidence" value="ECO:0007669"/>
    <property type="project" value="EnsemblFungi"/>
</dbReference>
<dbReference type="InterPro" id="IPR000727">
    <property type="entry name" value="T_SNARE_dom"/>
</dbReference>
<dbReference type="Proteomes" id="UP000000267">
    <property type="component" value="Unassembled WGS sequence"/>
</dbReference>
<keyword evidence="5 10" id="KW-1133">Transmembrane helix</keyword>
<dbReference type="GO" id="GO:0000139">
    <property type="term" value="C:Golgi membrane"/>
    <property type="evidence" value="ECO:0007669"/>
    <property type="project" value="UniProtKB-SubCell"/>
</dbReference>
<accession>A7TSI8</accession>
<evidence type="ECO:0000256" key="4">
    <source>
        <dbReference type="ARBA" id="ARBA00022927"/>
    </source>
</evidence>
<dbReference type="STRING" id="436907.A7TSI8"/>
<dbReference type="InParanoid" id="A7TSI8"/>
<keyword evidence="13" id="KW-1185">Reference proteome</keyword>
<keyword evidence="3 10" id="KW-0812">Transmembrane</keyword>
<evidence type="ECO:0000256" key="9">
    <source>
        <dbReference type="SAM" id="MobiDB-lite"/>
    </source>
</evidence>
<dbReference type="RefSeq" id="XP_001642624.1">
    <property type="nucleotide sequence ID" value="XM_001642574.1"/>
</dbReference>
<dbReference type="PROSITE" id="PS50192">
    <property type="entry name" value="T_SNARE"/>
    <property type="match status" value="1"/>
</dbReference>
<dbReference type="GO" id="GO:0048280">
    <property type="term" value="P:vesicle fusion with Golgi apparatus"/>
    <property type="evidence" value="ECO:0007669"/>
    <property type="project" value="EnsemblFungi"/>
</dbReference>
<evidence type="ECO:0000256" key="7">
    <source>
        <dbReference type="ARBA" id="ARBA00023136"/>
    </source>
</evidence>
<dbReference type="eggNOG" id="KOG3385">
    <property type="taxonomic scope" value="Eukaryota"/>
</dbReference>
<keyword evidence="2" id="KW-0813">Transport</keyword>
<feature type="region of interest" description="Disordered" evidence="9">
    <location>
        <begin position="1"/>
        <end position="36"/>
    </location>
</feature>
<protein>
    <recommendedName>
        <fullName evidence="11">t-SNARE coiled-coil homology domain-containing protein</fullName>
    </recommendedName>
</protein>
<dbReference type="InterPro" id="IPR039899">
    <property type="entry name" value="BET1_SNARE"/>
</dbReference>
<dbReference type="EMBL" id="DS480513">
    <property type="protein sequence ID" value="EDO14766.1"/>
    <property type="molecule type" value="Genomic_DNA"/>
</dbReference>
<feature type="compositionally biased region" description="Polar residues" evidence="9">
    <location>
        <begin position="1"/>
        <end position="10"/>
    </location>
</feature>
<dbReference type="SMART" id="SM00397">
    <property type="entry name" value="t_SNARE"/>
    <property type="match status" value="1"/>
</dbReference>
<dbReference type="FunCoup" id="A7TSI8">
    <property type="interactions" value="260"/>
</dbReference>
<proteinExistence type="predicted"/>
<dbReference type="OMA" id="FFWVWIT"/>
<dbReference type="GO" id="GO:0030134">
    <property type="term" value="C:COPII-coated ER to Golgi transport vesicle"/>
    <property type="evidence" value="ECO:0007669"/>
    <property type="project" value="EnsemblFungi"/>
</dbReference>